<gene>
    <name evidence="3" type="ORF">RMAR00112_LOCUS7853</name>
</gene>
<protein>
    <recommendedName>
        <fullName evidence="2">Calcineurin-like phosphoesterase domain-containing protein</fullName>
    </recommendedName>
</protein>
<evidence type="ECO:0000259" key="2">
    <source>
        <dbReference type="Pfam" id="PF00149"/>
    </source>
</evidence>
<dbReference type="SUPFAM" id="SSF56300">
    <property type="entry name" value="Metallo-dependent phosphatases"/>
    <property type="match status" value="1"/>
</dbReference>
<name>A0A7S2ZH10_9RHOD</name>
<organism evidence="3">
    <name type="scientific">Rhodosorus marinus</name>
    <dbReference type="NCBI Taxonomy" id="101924"/>
    <lineage>
        <taxon>Eukaryota</taxon>
        <taxon>Rhodophyta</taxon>
        <taxon>Stylonematophyceae</taxon>
        <taxon>Stylonematales</taxon>
        <taxon>Stylonemataceae</taxon>
        <taxon>Rhodosorus</taxon>
    </lineage>
</organism>
<accession>A0A7S2ZH10</accession>
<dbReference type="InterPro" id="IPR029052">
    <property type="entry name" value="Metallo-depent_PP-like"/>
</dbReference>
<dbReference type="Gene3D" id="3.60.21.10">
    <property type="match status" value="1"/>
</dbReference>
<evidence type="ECO:0000256" key="1">
    <source>
        <dbReference type="SAM" id="Coils"/>
    </source>
</evidence>
<dbReference type="Pfam" id="PF00149">
    <property type="entry name" value="Metallophos"/>
    <property type="match status" value="1"/>
</dbReference>
<dbReference type="PANTHER" id="PTHR32114">
    <property type="entry name" value="ABC TRANSPORTER ABCH.3"/>
    <property type="match status" value="1"/>
</dbReference>
<dbReference type="InterPro" id="IPR004843">
    <property type="entry name" value="Calcineurin-like_PHP"/>
</dbReference>
<dbReference type="PANTHER" id="PTHR32114:SF2">
    <property type="entry name" value="ABC TRANSPORTER ABCH.3"/>
    <property type="match status" value="1"/>
</dbReference>
<dbReference type="Gene3D" id="3.40.50.300">
    <property type="entry name" value="P-loop containing nucleotide triphosphate hydrolases"/>
    <property type="match status" value="2"/>
</dbReference>
<dbReference type="GO" id="GO:0016787">
    <property type="term" value="F:hydrolase activity"/>
    <property type="evidence" value="ECO:0007669"/>
    <property type="project" value="InterPro"/>
</dbReference>
<feature type="coiled-coil region" evidence="1">
    <location>
        <begin position="1065"/>
        <end position="1106"/>
    </location>
</feature>
<dbReference type="InterPro" id="IPR027417">
    <property type="entry name" value="P-loop_NTPase"/>
</dbReference>
<sequence length="1306" mass="148418">MVIGFTLTPWIGFGRPTLVRKEPLENTQNGARRTRSGILDSKVFLAEKEAHRPDLGKGIPPETENTTQHSCEGGDSIVEVIDTCPESFKTCREWIAFTDLHVRRSTIQTCLQVLRYVHEQALRREAGVVFLGDFWHSRGDLPVEPLNLILEEFSRWTQPMIMISGNHDQVSIDGELNALEPIALAAGEDRVMVFSKPTLFLDALWLPFRRNDAELLKALGSTHSANAKAIFCHIDVYGADMNNGHVSVLGTKPNRLFHPDTVVYSGHFHKPQTVPGTGIRYLGSPYQISLSEAGQSKALVVLDSQWTVKQEIPIDFGPRHFRLKSMDHLEKTIDSLRANDLLALELPSTGRDSVESIVRKVVSKGAKLQLKRKPKPTSKARIENAESLSLERVFTMYAEIKGCSKEIVSSGLGIIRDYLNDDSDVIPAESRRSSTLELVTVNFQGFGSFEKLATYSAKNRGVVLVVGENSSSTGLSSNAAGKTTMMVAPLWCLTGFTDIRPDGTRATGLSTEMLNDNSESGFVQVEGLLDGRQLRVTRSLRRKGRRIESSLEVILDGKDLTKQTRDDTQAVLESLLGASLLSRTFYFGQNLATRSALELTDKALKDEISRIVPLERWRELRAICNKMKKDARLEFERKLAVLHHVQAAIPSQKTLLEDARTSFEEEQARYDEASARISVSRGEIAAERSTILNLLEEAEDHGRRVEELKSSVSDIEEKLREHEQQVARAKDTLEAAKNELRGVQDLVRNGETLMERGKDWEENRIIKIEKYRNELREMNSTELDSEKLRAELESVRSRLDTHMHNKERFICNEERAVALRRAMESLQTDHKSARRLFYAQRAHHDALSARLQSTMQRRDFTETADGLKGTCDKCLQPVDAETFLRQRETVVKELELVKLDMETGSRKTQDLLSRIQVLSSELEGVEAEYNRRNSENMKQLIEQERQLQKELTNVESAQVLRGETFRKIEISRRERNPHAEMLVHNFQLPQDAFEDMNFTTLTKICAEQGERMSEGARLDVFNGSNLLTSQNKQGESWRAEYDYLRAELERARSTRAEHAEVSMQMMQLEHRDNELGTELSKYREELKKKQKEFESLQDALAQTEKRRLELDKIISGLNRDASSYEELEECFSATGCQNFVIENALRELELSCQEYLDEISDGTLKLELSPSRETKGNESGVEKIEKIILTQNDNRDYVRRTLRQLSGGQRHRISLSFSLGFLHLIQNRRCPRMNTIVFDESLLHLDSEGKERFVSLSTRLGKDSVFFITQTVCEEVASIATSIDLVRNSCGSSDLIIQDQKRETFN</sequence>
<proteinExistence type="predicted"/>
<feature type="coiled-coil region" evidence="1">
    <location>
        <begin position="771"/>
        <end position="805"/>
    </location>
</feature>
<feature type="domain" description="Calcineurin-like phosphoesterase" evidence="2">
    <location>
        <begin position="96"/>
        <end position="186"/>
    </location>
</feature>
<feature type="coiled-coil region" evidence="1">
    <location>
        <begin position="908"/>
        <end position="957"/>
    </location>
</feature>
<evidence type="ECO:0000313" key="3">
    <source>
        <dbReference type="EMBL" id="CAE0039894.1"/>
    </source>
</evidence>
<dbReference type="EMBL" id="HBHW01010337">
    <property type="protein sequence ID" value="CAE0039894.1"/>
    <property type="molecule type" value="Transcribed_RNA"/>
</dbReference>
<keyword evidence="1" id="KW-0175">Coiled coil</keyword>
<feature type="coiled-coil region" evidence="1">
    <location>
        <begin position="656"/>
        <end position="746"/>
    </location>
</feature>
<dbReference type="SUPFAM" id="SSF52540">
    <property type="entry name" value="P-loop containing nucleoside triphosphate hydrolases"/>
    <property type="match status" value="1"/>
</dbReference>
<reference evidence="3" key="1">
    <citation type="submission" date="2021-01" db="EMBL/GenBank/DDBJ databases">
        <authorList>
            <person name="Corre E."/>
            <person name="Pelletier E."/>
            <person name="Niang G."/>
            <person name="Scheremetjew M."/>
            <person name="Finn R."/>
            <person name="Kale V."/>
            <person name="Holt S."/>
            <person name="Cochrane G."/>
            <person name="Meng A."/>
            <person name="Brown T."/>
            <person name="Cohen L."/>
        </authorList>
    </citation>
    <scope>NUCLEOTIDE SEQUENCE</scope>
    <source>
        <strain evidence="3">CCMP 769</strain>
    </source>
</reference>